<evidence type="ECO:0000256" key="9">
    <source>
        <dbReference type="HAMAP-Rule" id="MF_00365"/>
    </source>
</evidence>
<accession>A0A1F7JCR1</accession>
<protein>
    <recommendedName>
        <fullName evidence="3 9">DNA replication and repair protein RecF</fullName>
    </recommendedName>
</protein>
<evidence type="ECO:0000256" key="4">
    <source>
        <dbReference type="ARBA" id="ARBA00022490"/>
    </source>
</evidence>
<keyword evidence="9" id="KW-0234">DNA repair</keyword>
<evidence type="ECO:0000256" key="7">
    <source>
        <dbReference type="ARBA" id="ARBA00022840"/>
    </source>
</evidence>
<comment type="subcellular location">
    <subcellularLocation>
        <location evidence="1 9">Cytoplasm</location>
    </subcellularLocation>
</comment>
<organism evidence="11 12">
    <name type="scientific">Candidatus Roizmanbacteria bacterium RIFCSPLOWO2_01_FULL_44_13</name>
    <dbReference type="NCBI Taxonomy" id="1802069"/>
    <lineage>
        <taxon>Bacteria</taxon>
        <taxon>Candidatus Roizmaniibacteriota</taxon>
    </lineage>
</organism>
<feature type="binding site" evidence="9">
    <location>
        <begin position="30"/>
        <end position="37"/>
    </location>
    <ligand>
        <name>ATP</name>
        <dbReference type="ChEBI" id="CHEBI:30616"/>
    </ligand>
</feature>
<evidence type="ECO:0000256" key="2">
    <source>
        <dbReference type="ARBA" id="ARBA00008016"/>
    </source>
</evidence>
<dbReference type="InterPro" id="IPR003395">
    <property type="entry name" value="RecF/RecN/SMC_N"/>
</dbReference>
<dbReference type="GO" id="GO:0000731">
    <property type="term" value="P:DNA synthesis involved in DNA repair"/>
    <property type="evidence" value="ECO:0007669"/>
    <property type="project" value="TreeGrafter"/>
</dbReference>
<dbReference type="Pfam" id="PF02463">
    <property type="entry name" value="SMC_N"/>
    <property type="match status" value="1"/>
</dbReference>
<evidence type="ECO:0000259" key="10">
    <source>
        <dbReference type="Pfam" id="PF02463"/>
    </source>
</evidence>
<dbReference type="PROSITE" id="PS00617">
    <property type="entry name" value="RECF_1"/>
    <property type="match status" value="1"/>
</dbReference>
<dbReference type="Gene3D" id="3.40.50.300">
    <property type="entry name" value="P-loop containing nucleotide triphosphate hydrolases"/>
    <property type="match status" value="1"/>
</dbReference>
<comment type="function">
    <text evidence="9">The RecF protein is involved in DNA metabolism; it is required for DNA replication and normal SOS inducibility. RecF binds preferentially to single-stranded, linear DNA. It also seems to bind ATP.</text>
</comment>
<dbReference type="GO" id="GO:0005737">
    <property type="term" value="C:cytoplasm"/>
    <property type="evidence" value="ECO:0007669"/>
    <property type="project" value="UniProtKB-SubCell"/>
</dbReference>
<evidence type="ECO:0000313" key="12">
    <source>
        <dbReference type="Proteomes" id="UP000178857"/>
    </source>
</evidence>
<dbReference type="PANTHER" id="PTHR32182:SF0">
    <property type="entry name" value="DNA REPLICATION AND REPAIR PROTEIN RECF"/>
    <property type="match status" value="1"/>
</dbReference>
<dbReference type="InterPro" id="IPR042174">
    <property type="entry name" value="RecF_2"/>
</dbReference>
<evidence type="ECO:0000313" key="11">
    <source>
        <dbReference type="EMBL" id="OGK53404.1"/>
    </source>
</evidence>
<dbReference type="Proteomes" id="UP000178857">
    <property type="component" value="Unassembled WGS sequence"/>
</dbReference>
<keyword evidence="5 9" id="KW-0235">DNA replication</keyword>
<dbReference type="HAMAP" id="MF_00365">
    <property type="entry name" value="RecF"/>
    <property type="match status" value="1"/>
</dbReference>
<gene>
    <name evidence="9" type="primary">recF</name>
    <name evidence="11" type="ORF">A2970_02505</name>
</gene>
<keyword evidence="6 9" id="KW-0547">Nucleotide-binding</keyword>
<dbReference type="PANTHER" id="PTHR32182">
    <property type="entry name" value="DNA REPLICATION AND REPAIR PROTEIN RECF"/>
    <property type="match status" value="1"/>
</dbReference>
<dbReference type="GO" id="GO:0003697">
    <property type="term" value="F:single-stranded DNA binding"/>
    <property type="evidence" value="ECO:0007669"/>
    <property type="project" value="UniProtKB-UniRule"/>
</dbReference>
<keyword evidence="9" id="KW-0227">DNA damage</keyword>
<dbReference type="EMBL" id="MGAT01000001">
    <property type="protein sequence ID" value="OGK53404.1"/>
    <property type="molecule type" value="Genomic_DNA"/>
</dbReference>
<evidence type="ECO:0000256" key="8">
    <source>
        <dbReference type="ARBA" id="ARBA00023125"/>
    </source>
</evidence>
<comment type="similarity">
    <text evidence="2 9">Belongs to the RecF family.</text>
</comment>
<evidence type="ECO:0000256" key="5">
    <source>
        <dbReference type="ARBA" id="ARBA00022705"/>
    </source>
</evidence>
<reference evidence="11 12" key="1">
    <citation type="journal article" date="2016" name="Nat. Commun.">
        <title>Thousands of microbial genomes shed light on interconnected biogeochemical processes in an aquifer system.</title>
        <authorList>
            <person name="Anantharaman K."/>
            <person name="Brown C.T."/>
            <person name="Hug L.A."/>
            <person name="Sharon I."/>
            <person name="Castelle C.J."/>
            <person name="Probst A.J."/>
            <person name="Thomas B.C."/>
            <person name="Singh A."/>
            <person name="Wilkins M.J."/>
            <person name="Karaoz U."/>
            <person name="Brodie E.L."/>
            <person name="Williams K.H."/>
            <person name="Hubbard S.S."/>
            <person name="Banfield J.F."/>
        </authorList>
    </citation>
    <scope>NUCLEOTIDE SEQUENCE [LARGE SCALE GENOMIC DNA]</scope>
</reference>
<evidence type="ECO:0000256" key="3">
    <source>
        <dbReference type="ARBA" id="ARBA00020170"/>
    </source>
</evidence>
<dbReference type="InterPro" id="IPR018078">
    <property type="entry name" value="DNA-binding_RecF_CS"/>
</dbReference>
<dbReference type="NCBIfam" id="TIGR00611">
    <property type="entry name" value="recf"/>
    <property type="match status" value="1"/>
</dbReference>
<dbReference type="InterPro" id="IPR001238">
    <property type="entry name" value="DNA-binding_RecF"/>
</dbReference>
<keyword evidence="8 9" id="KW-0238">DNA-binding</keyword>
<dbReference type="GO" id="GO:0009432">
    <property type="term" value="P:SOS response"/>
    <property type="evidence" value="ECO:0007669"/>
    <property type="project" value="UniProtKB-UniRule"/>
</dbReference>
<sequence>MILKKISLSNFRNFKNQELVFNRRLTIVAGENSRGKTNLLEAIYFVLKGQGFREEKEEELINLNFSRGKVTAVFEDNGADNVFEIDIDKSNGKTVKIFFVDRTKKRLILYKKELTSVVLFTPDQINIIKGAPSLRREYFNAVLSERDDEYKKHLNNFENALRRRNRILEKHVSEIKLRDELSFWNDYLEKESRYITEKRSEYVVYLNNHKKLDSKMFSISYLRNDFSKKNLTEVFPKEMALRKTLIGPQKDDFDIIVQDATSKKDIHRYGSRSEERLAVFWLKINELRYFENELGKPILLLDDIFSELDYHNKKIILNLIGQYQTIASTTDEEFLKEIKSDKEIINL</sequence>
<proteinExistence type="inferred from homology"/>
<keyword evidence="9" id="KW-0742">SOS response</keyword>
<keyword evidence="4 9" id="KW-0963">Cytoplasm</keyword>
<keyword evidence="7 9" id="KW-0067">ATP-binding</keyword>
<dbReference type="Gene3D" id="1.20.1050.90">
    <property type="entry name" value="RecF/RecN/SMC, N-terminal domain"/>
    <property type="match status" value="1"/>
</dbReference>
<dbReference type="GO" id="GO:0005524">
    <property type="term" value="F:ATP binding"/>
    <property type="evidence" value="ECO:0007669"/>
    <property type="project" value="UniProtKB-UniRule"/>
</dbReference>
<evidence type="ECO:0000256" key="6">
    <source>
        <dbReference type="ARBA" id="ARBA00022741"/>
    </source>
</evidence>
<evidence type="ECO:0000256" key="1">
    <source>
        <dbReference type="ARBA" id="ARBA00004496"/>
    </source>
</evidence>
<dbReference type="AlphaFoldDB" id="A0A1F7JCR1"/>
<dbReference type="STRING" id="1802069.A2970_02505"/>
<dbReference type="GO" id="GO:0006260">
    <property type="term" value="P:DNA replication"/>
    <property type="evidence" value="ECO:0007669"/>
    <property type="project" value="UniProtKB-UniRule"/>
</dbReference>
<dbReference type="GO" id="GO:0006302">
    <property type="term" value="P:double-strand break repair"/>
    <property type="evidence" value="ECO:0007669"/>
    <property type="project" value="TreeGrafter"/>
</dbReference>
<dbReference type="SUPFAM" id="SSF52540">
    <property type="entry name" value="P-loop containing nucleoside triphosphate hydrolases"/>
    <property type="match status" value="1"/>
</dbReference>
<feature type="domain" description="RecF/RecN/SMC N-terminal" evidence="10">
    <location>
        <begin position="3"/>
        <end position="338"/>
    </location>
</feature>
<dbReference type="InterPro" id="IPR027417">
    <property type="entry name" value="P-loop_NTPase"/>
</dbReference>
<name>A0A1F7JCR1_9BACT</name>
<comment type="caution">
    <text evidence="11">The sequence shown here is derived from an EMBL/GenBank/DDBJ whole genome shotgun (WGS) entry which is preliminary data.</text>
</comment>